<dbReference type="RefSeq" id="WP_086069972.1">
    <property type="nucleotide sequence ID" value="NZ_CP039545.1"/>
</dbReference>
<proteinExistence type="predicted"/>
<organism evidence="1">
    <name type="scientific">Alcaligenes faecalis</name>
    <dbReference type="NCBI Taxonomy" id="511"/>
    <lineage>
        <taxon>Bacteria</taxon>
        <taxon>Pseudomonadati</taxon>
        <taxon>Pseudomonadota</taxon>
        <taxon>Betaproteobacteria</taxon>
        <taxon>Burkholderiales</taxon>
        <taxon>Alcaligenaceae</taxon>
        <taxon>Alcaligenes</taxon>
    </lineage>
</organism>
<sequence length="445" mass="48533">MSKIQHFESLSVFMVDFDLWTGQTKLSAEDFKLGAGGQLPPEKLTQLGSKKVINPDHLKAFAAIKAQAIRLMLRHGMKFMNGFAIPVDKTDDICMALDAIGVEFESLKQQLVRDYTNILNEWINENPDHADMIREGALTVQEVEKRIGFEYQVFQISPMASNEALASKMDRKVNSLGNDLIDEITKTATTFFNERFLGQTRVRTSTRQTLTNLRDKIDGLSFLNGALVPLVGLLNQTLDVYNKYASGGAVEAPHFYQIMAVVSILKDADAINAYAQGQVAVDNVAQGLLGQALPGVGVNDAIVQNVLNAQTAPAVTTVTAPAEPIQQIEAKPVVVEATQVVDQPDDAELLEIERFFQQHAAAQQQEMTIEPSTAEVITEPAVTEPSAQPQLSDVPANSQEVTAQEEVPAIETMLDIPASHTGLAPIDEAAAAAFLEDDEPVSLHW</sequence>
<keyword evidence="1" id="KW-0614">Plasmid</keyword>
<geneLocation type="plasmid" evidence="1">
    <name>pGZAF1_VIM</name>
</geneLocation>
<protein>
    <recommendedName>
        <fullName evidence="2">DUF3150 domain-containing protein</fullName>
    </recommendedName>
</protein>
<evidence type="ECO:0000313" key="1">
    <source>
        <dbReference type="EMBL" id="ASD48430.1"/>
    </source>
</evidence>
<evidence type="ECO:0008006" key="2">
    <source>
        <dbReference type="Google" id="ProtNLM"/>
    </source>
</evidence>
<dbReference type="Pfam" id="PF11348">
    <property type="entry name" value="DUF3150"/>
    <property type="match status" value="1"/>
</dbReference>
<accession>A0A1Z3MKV5</accession>
<dbReference type="InterPro" id="IPR021496">
    <property type="entry name" value="DUF3150"/>
</dbReference>
<reference evidence="1" key="1">
    <citation type="submission" date="2017-02" db="EMBL/GenBank/DDBJ databases">
        <title>Emergence of VIM metallo-beta-lactamase producing Alcaligenes faecalis in GAZA, Palestine.</title>
        <authorList>
            <person name="Al Laham N."/>
            <person name="Chavda K."/>
            <person name="Cienfuegos V."/>
            <person name="Kreiswirth B."/>
            <person name="Chen L."/>
        </authorList>
    </citation>
    <scope>NUCLEOTIDE SEQUENCE</scope>
    <source>
        <strain evidence="1">GZAF1</strain>
        <plasmid evidence="1">pGZAF1_VIM</plasmid>
    </source>
</reference>
<dbReference type="EMBL" id="KY623659">
    <property type="protein sequence ID" value="ASD48430.1"/>
    <property type="molecule type" value="Genomic_DNA"/>
</dbReference>
<name>A0A1Z3MKV5_ALCFA</name>
<dbReference type="AlphaFoldDB" id="A0A1Z3MKV5"/>